<dbReference type="Proteomes" id="UP000676336">
    <property type="component" value="Unassembled WGS sequence"/>
</dbReference>
<dbReference type="AlphaFoldDB" id="A0A8S3JQ05"/>
<feature type="non-terminal residue" evidence="2">
    <location>
        <position position="191"/>
    </location>
</feature>
<reference evidence="2" key="1">
    <citation type="submission" date="2021-02" db="EMBL/GenBank/DDBJ databases">
        <authorList>
            <person name="Nowell W R."/>
        </authorList>
    </citation>
    <scope>NUCLEOTIDE SEQUENCE</scope>
</reference>
<name>A0A8S3JQ05_9BILA</name>
<proteinExistence type="predicted"/>
<gene>
    <name evidence="2" type="ORF">SMN809_LOCUS81868</name>
</gene>
<evidence type="ECO:0000256" key="1">
    <source>
        <dbReference type="SAM" id="MobiDB-lite"/>
    </source>
</evidence>
<dbReference type="EMBL" id="CAJOBI010349687">
    <property type="protein sequence ID" value="CAF5220375.1"/>
    <property type="molecule type" value="Genomic_DNA"/>
</dbReference>
<comment type="caution">
    <text evidence="2">The sequence shown here is derived from an EMBL/GenBank/DDBJ whole genome shotgun (WGS) entry which is preliminary data.</text>
</comment>
<feature type="region of interest" description="Disordered" evidence="1">
    <location>
        <begin position="123"/>
        <end position="142"/>
    </location>
</feature>
<protein>
    <submittedName>
        <fullName evidence="2">Uncharacterized protein</fullName>
    </submittedName>
</protein>
<organism evidence="2 3">
    <name type="scientific">Rotaria magnacalcarata</name>
    <dbReference type="NCBI Taxonomy" id="392030"/>
    <lineage>
        <taxon>Eukaryota</taxon>
        <taxon>Metazoa</taxon>
        <taxon>Spiralia</taxon>
        <taxon>Gnathifera</taxon>
        <taxon>Rotifera</taxon>
        <taxon>Eurotatoria</taxon>
        <taxon>Bdelloidea</taxon>
        <taxon>Philodinida</taxon>
        <taxon>Philodinidae</taxon>
        <taxon>Rotaria</taxon>
    </lineage>
</organism>
<evidence type="ECO:0000313" key="3">
    <source>
        <dbReference type="Proteomes" id="UP000676336"/>
    </source>
</evidence>
<accession>A0A8S3JQ05</accession>
<sequence>IIPRPTKASLARQSKIRNSILGASATTNTTNTLKPIQNEDIKSENDLSTIGVLKQQVRRASAITKNVAVFKRRRSVHKLAAIVSGSSLDNSTGDGETLKQVIVASLTENVKKMDLVEQPKTKYSMNSDNKENRASKRPTTLPANLLRKKPIPIPIPIQLLDKYAAEEITIDIIEQALTSDDLHIDEDDEPI</sequence>
<feature type="non-terminal residue" evidence="2">
    <location>
        <position position="1"/>
    </location>
</feature>
<evidence type="ECO:0000313" key="2">
    <source>
        <dbReference type="EMBL" id="CAF5220375.1"/>
    </source>
</evidence>